<accession>A0A3A3GF40</accession>
<evidence type="ECO:0008006" key="3">
    <source>
        <dbReference type="Google" id="ProtNLM"/>
    </source>
</evidence>
<gene>
    <name evidence="1" type="ORF">DQX05_18670</name>
</gene>
<sequence>MELGQEEAFLQQDRADLLALLAIRFGTVPAGAADKIGEIGDLNRLQRLILAACNVPEWKLFEEELEEGEGSRRLVGERFNPIGNDL</sequence>
<proteinExistence type="predicted"/>
<evidence type="ECO:0000313" key="2">
    <source>
        <dbReference type="Proteomes" id="UP000266177"/>
    </source>
</evidence>
<dbReference type="OrthoDB" id="2382411at2"/>
<dbReference type="EMBL" id="QYZD01000018">
    <property type="protein sequence ID" value="RJG22127.1"/>
    <property type="molecule type" value="Genomic_DNA"/>
</dbReference>
<comment type="caution">
    <text evidence="1">The sequence shown here is derived from an EMBL/GenBank/DDBJ whole genome shotgun (WGS) entry which is preliminary data.</text>
</comment>
<name>A0A3A3GF40_PANTH</name>
<dbReference type="Proteomes" id="UP000266177">
    <property type="component" value="Unassembled WGS sequence"/>
</dbReference>
<dbReference type="RefSeq" id="WP_119795019.1">
    <property type="nucleotide sequence ID" value="NZ_QYZD01000018.1"/>
</dbReference>
<dbReference type="AlphaFoldDB" id="A0A3A3GF40"/>
<protein>
    <recommendedName>
        <fullName evidence="3">DUF4351 domain-containing protein</fullName>
    </recommendedName>
</protein>
<reference evidence="1 2" key="1">
    <citation type="submission" date="2018-09" db="EMBL/GenBank/DDBJ databases">
        <title>Paenibacillus SK2017-BO5.</title>
        <authorList>
            <person name="Piskunova J.V."/>
            <person name="Dubiley S.A."/>
            <person name="Severinov K.V."/>
        </authorList>
    </citation>
    <scope>NUCLEOTIDE SEQUENCE [LARGE SCALE GENOMIC DNA]</scope>
    <source>
        <strain evidence="1 2">BO5</strain>
    </source>
</reference>
<evidence type="ECO:0000313" key="1">
    <source>
        <dbReference type="EMBL" id="RJG22127.1"/>
    </source>
</evidence>
<organism evidence="1 2">
    <name type="scientific">Paenibacillus thiaminolyticus</name>
    <name type="common">Bacillus thiaminolyticus</name>
    <dbReference type="NCBI Taxonomy" id="49283"/>
    <lineage>
        <taxon>Bacteria</taxon>
        <taxon>Bacillati</taxon>
        <taxon>Bacillota</taxon>
        <taxon>Bacilli</taxon>
        <taxon>Bacillales</taxon>
        <taxon>Paenibacillaceae</taxon>
        <taxon>Paenibacillus</taxon>
    </lineage>
</organism>